<comment type="similarity">
    <text evidence="1">Belongs to the N-acylglucosamine 2-epimerase family.</text>
</comment>
<sequence length="427" mass="49816">MTNEVFDQHIQELHVHLTNELLPFWTTRTVDAVNGGFITHFDQYGNDSGEDEKSLIAQTRSIYTYASAHRAGYGEGTLAELARHGVDYLLNSMWDEEYGGFYWMTNRKGEVLNDQKIVYGQSFAIYCLSEYTLATGDPRGIKYARNVFDLLQKHATDTTYGGYFEMFHRDWTLNGPEAGGGDRKTLDVHMHLMEAFTTLYECTRQPLHRRKLLEVIELLVKRIMHPVYGTGIPQFWADWQVAPQIKFDVIWGWDRFTEDGVKRAAEDNTSYGHNVEFAWLLLHALSVLNLTYDLYRDQFVKSFVHAVEHGVDWAFGGVFVEGSHAGEVYDREKEFWQQAEVLIGFLDAYRLFGDERYWQAYENVHRFVMDKMVNHSVGEWWPLMTRQGIPIWTHMSHSWKINYHTVRSVVQSIRRLNALKADLNKPR</sequence>
<name>A0ABT0HP65_9BACT</name>
<evidence type="ECO:0000256" key="1">
    <source>
        <dbReference type="ARBA" id="ARBA00008558"/>
    </source>
</evidence>
<proteinExistence type="inferred from homology"/>
<gene>
    <name evidence="3" type="ORF">M0L20_18765</name>
</gene>
<dbReference type="SUPFAM" id="SSF48208">
    <property type="entry name" value="Six-hairpin glycosidases"/>
    <property type="match status" value="1"/>
</dbReference>
<dbReference type="InterPro" id="IPR010819">
    <property type="entry name" value="AGE/CE"/>
</dbReference>
<evidence type="ECO:0000313" key="4">
    <source>
        <dbReference type="Proteomes" id="UP001202180"/>
    </source>
</evidence>
<reference evidence="3 4" key="1">
    <citation type="submission" date="2022-04" db="EMBL/GenBank/DDBJ databases">
        <title>Spirosoma sp. strain RP8 genome sequencing and assembly.</title>
        <authorList>
            <person name="Jung Y."/>
        </authorList>
    </citation>
    <scope>NUCLEOTIDE SEQUENCE [LARGE SCALE GENOMIC DNA]</scope>
    <source>
        <strain evidence="3 4">RP8</strain>
    </source>
</reference>
<dbReference type="InterPro" id="IPR008928">
    <property type="entry name" value="6-hairpin_glycosidase_sf"/>
</dbReference>
<keyword evidence="4" id="KW-1185">Reference proteome</keyword>
<dbReference type="Pfam" id="PF07221">
    <property type="entry name" value="GlcNAc_2-epim"/>
    <property type="match status" value="1"/>
</dbReference>
<dbReference type="InterPro" id="IPR012341">
    <property type="entry name" value="6hp_glycosidase-like_sf"/>
</dbReference>
<organism evidence="3 4">
    <name type="scientific">Spirosoma liriopis</name>
    <dbReference type="NCBI Taxonomy" id="2937440"/>
    <lineage>
        <taxon>Bacteria</taxon>
        <taxon>Pseudomonadati</taxon>
        <taxon>Bacteroidota</taxon>
        <taxon>Cytophagia</taxon>
        <taxon>Cytophagales</taxon>
        <taxon>Cytophagaceae</taxon>
        <taxon>Spirosoma</taxon>
    </lineage>
</organism>
<dbReference type="Gene3D" id="1.50.10.10">
    <property type="match status" value="1"/>
</dbReference>
<evidence type="ECO:0000256" key="2">
    <source>
        <dbReference type="ARBA" id="ARBA00023235"/>
    </source>
</evidence>
<accession>A0ABT0HP65</accession>
<protein>
    <submittedName>
        <fullName evidence="3">AGE family epimerase/isomerase</fullName>
    </submittedName>
</protein>
<dbReference type="Proteomes" id="UP001202180">
    <property type="component" value="Unassembled WGS sequence"/>
</dbReference>
<dbReference type="PANTHER" id="PTHR15108">
    <property type="entry name" value="N-ACYLGLUCOSAMINE-2-EPIMERASE"/>
    <property type="match status" value="1"/>
</dbReference>
<dbReference type="EMBL" id="JALPRF010000003">
    <property type="protein sequence ID" value="MCK8493917.1"/>
    <property type="molecule type" value="Genomic_DNA"/>
</dbReference>
<evidence type="ECO:0000313" key="3">
    <source>
        <dbReference type="EMBL" id="MCK8493917.1"/>
    </source>
</evidence>
<dbReference type="RefSeq" id="WP_248478539.1">
    <property type="nucleotide sequence ID" value="NZ_JALPRF010000003.1"/>
</dbReference>
<comment type="caution">
    <text evidence="3">The sequence shown here is derived from an EMBL/GenBank/DDBJ whole genome shotgun (WGS) entry which is preliminary data.</text>
</comment>
<keyword evidence="2" id="KW-0413">Isomerase</keyword>